<dbReference type="Gene3D" id="1.10.1740.10">
    <property type="match status" value="1"/>
</dbReference>
<dbReference type="SUPFAM" id="SSF88946">
    <property type="entry name" value="Sigma2 domain of RNA polymerase sigma factors"/>
    <property type="match status" value="1"/>
</dbReference>
<name>A0A368NIE3_9GAMM</name>
<dbReference type="GO" id="GO:0006352">
    <property type="term" value="P:DNA-templated transcription initiation"/>
    <property type="evidence" value="ECO:0007669"/>
    <property type="project" value="InterPro"/>
</dbReference>
<dbReference type="InterPro" id="IPR013324">
    <property type="entry name" value="RNA_pol_sigma_r3/r4-like"/>
</dbReference>
<evidence type="ECO:0000256" key="1">
    <source>
        <dbReference type="ARBA" id="ARBA00010641"/>
    </source>
</evidence>
<dbReference type="Pfam" id="PF08281">
    <property type="entry name" value="Sigma70_r4_2"/>
    <property type="match status" value="1"/>
</dbReference>
<accession>A0A368NIE3</accession>
<dbReference type="InterPro" id="IPR013325">
    <property type="entry name" value="RNA_pol_sigma_r2"/>
</dbReference>
<evidence type="ECO:0000256" key="4">
    <source>
        <dbReference type="ARBA" id="ARBA00023125"/>
    </source>
</evidence>
<dbReference type="PANTHER" id="PTHR43133:SF8">
    <property type="entry name" value="RNA POLYMERASE SIGMA FACTOR HI_1459-RELATED"/>
    <property type="match status" value="1"/>
</dbReference>
<feature type="domain" description="RNA polymerase sigma-70 region 2" evidence="6">
    <location>
        <begin position="20"/>
        <end position="79"/>
    </location>
</feature>
<organism evidence="8 9">
    <name type="scientific">Corallincola holothuriorum</name>
    <dbReference type="NCBI Taxonomy" id="2282215"/>
    <lineage>
        <taxon>Bacteria</taxon>
        <taxon>Pseudomonadati</taxon>
        <taxon>Pseudomonadota</taxon>
        <taxon>Gammaproteobacteria</taxon>
        <taxon>Alteromonadales</taxon>
        <taxon>Psychromonadaceae</taxon>
        <taxon>Corallincola</taxon>
    </lineage>
</organism>
<dbReference type="GO" id="GO:0016987">
    <property type="term" value="F:sigma factor activity"/>
    <property type="evidence" value="ECO:0007669"/>
    <property type="project" value="UniProtKB-KW"/>
</dbReference>
<evidence type="ECO:0000259" key="7">
    <source>
        <dbReference type="Pfam" id="PF08281"/>
    </source>
</evidence>
<evidence type="ECO:0000259" key="6">
    <source>
        <dbReference type="Pfam" id="PF04542"/>
    </source>
</evidence>
<comment type="caution">
    <text evidence="8">The sequence shown here is derived from an EMBL/GenBank/DDBJ whole genome shotgun (WGS) entry which is preliminary data.</text>
</comment>
<keyword evidence="5" id="KW-0804">Transcription</keyword>
<keyword evidence="2" id="KW-0805">Transcription regulation</keyword>
<keyword evidence="4" id="KW-0238">DNA-binding</keyword>
<dbReference type="InterPro" id="IPR007627">
    <property type="entry name" value="RNA_pol_sigma70_r2"/>
</dbReference>
<dbReference type="Pfam" id="PF04542">
    <property type="entry name" value="Sigma70_r2"/>
    <property type="match status" value="1"/>
</dbReference>
<dbReference type="InterPro" id="IPR014284">
    <property type="entry name" value="RNA_pol_sigma-70_dom"/>
</dbReference>
<evidence type="ECO:0000256" key="5">
    <source>
        <dbReference type="ARBA" id="ARBA00023163"/>
    </source>
</evidence>
<keyword evidence="9" id="KW-1185">Reference proteome</keyword>
<dbReference type="SUPFAM" id="SSF88659">
    <property type="entry name" value="Sigma3 and sigma4 domains of RNA polymerase sigma factors"/>
    <property type="match status" value="1"/>
</dbReference>
<protein>
    <submittedName>
        <fullName evidence="8">Sigma-70 family RNA polymerase sigma factor</fullName>
    </submittedName>
</protein>
<evidence type="ECO:0000256" key="3">
    <source>
        <dbReference type="ARBA" id="ARBA00023082"/>
    </source>
</evidence>
<dbReference type="PANTHER" id="PTHR43133">
    <property type="entry name" value="RNA POLYMERASE ECF-TYPE SIGMA FACTO"/>
    <property type="match status" value="1"/>
</dbReference>
<proteinExistence type="inferred from homology"/>
<dbReference type="InterPro" id="IPR036388">
    <property type="entry name" value="WH-like_DNA-bd_sf"/>
</dbReference>
<dbReference type="AlphaFoldDB" id="A0A368NIE3"/>
<comment type="similarity">
    <text evidence="1">Belongs to the sigma-70 factor family. ECF subfamily.</text>
</comment>
<dbReference type="Proteomes" id="UP000252558">
    <property type="component" value="Unassembled WGS sequence"/>
</dbReference>
<keyword evidence="3" id="KW-0731">Sigma factor</keyword>
<dbReference type="InterPro" id="IPR013249">
    <property type="entry name" value="RNA_pol_sigma70_r4_t2"/>
</dbReference>
<dbReference type="EMBL" id="QPID01000005">
    <property type="protein sequence ID" value="RCU49926.1"/>
    <property type="molecule type" value="Genomic_DNA"/>
</dbReference>
<evidence type="ECO:0000313" key="9">
    <source>
        <dbReference type="Proteomes" id="UP000252558"/>
    </source>
</evidence>
<reference evidence="8 9" key="1">
    <citation type="submission" date="2018-07" db="EMBL/GenBank/DDBJ databases">
        <title>Corallincola holothuriorum sp. nov., a new facultative anaerobe isolated from sea cucumber Apostichopus japonicus.</title>
        <authorList>
            <person name="Xia H."/>
        </authorList>
    </citation>
    <scope>NUCLEOTIDE SEQUENCE [LARGE SCALE GENOMIC DNA]</scope>
    <source>
        <strain evidence="8 9">C4</strain>
    </source>
</reference>
<feature type="domain" description="RNA polymerase sigma factor 70 region 4 type 2" evidence="7">
    <location>
        <begin position="107"/>
        <end position="158"/>
    </location>
</feature>
<dbReference type="NCBIfam" id="TIGR02937">
    <property type="entry name" value="sigma70-ECF"/>
    <property type="match status" value="1"/>
</dbReference>
<evidence type="ECO:0000256" key="2">
    <source>
        <dbReference type="ARBA" id="ARBA00023015"/>
    </source>
</evidence>
<dbReference type="Gene3D" id="1.10.10.10">
    <property type="entry name" value="Winged helix-like DNA-binding domain superfamily/Winged helix DNA-binding domain"/>
    <property type="match status" value="1"/>
</dbReference>
<gene>
    <name evidence="8" type="ORF">DU002_09880</name>
</gene>
<dbReference type="InterPro" id="IPR039425">
    <property type="entry name" value="RNA_pol_sigma-70-like"/>
</dbReference>
<sequence>MRLIANGIRGLTMQFPAELLNRLFRYGYAFTLQRDGALDLVQQACEKVLRNPPADPLKLETYLKVTLRNLYLDGWRKQQQYPLELFAESEHVVDSEQSVEQSFINQQQLELLLPRLSPQQREVLYLWAVEGYSTSEIAAHLDEPRGTVLARLSRIRSLLSDLPRDAYGVRP</sequence>
<dbReference type="GO" id="GO:0003677">
    <property type="term" value="F:DNA binding"/>
    <property type="evidence" value="ECO:0007669"/>
    <property type="project" value="UniProtKB-KW"/>
</dbReference>
<evidence type="ECO:0000313" key="8">
    <source>
        <dbReference type="EMBL" id="RCU49926.1"/>
    </source>
</evidence>